<dbReference type="GO" id="GO:0016020">
    <property type="term" value="C:membrane"/>
    <property type="evidence" value="ECO:0000318"/>
    <property type="project" value="GO_Central"/>
</dbReference>
<dbReference type="InterPro" id="IPR058533">
    <property type="entry name" value="Cation_efflux_TM"/>
</dbReference>
<evidence type="ECO:0000256" key="8">
    <source>
        <dbReference type="ARBA" id="ARBA00023018"/>
    </source>
</evidence>
<evidence type="ECO:0000256" key="1">
    <source>
        <dbReference type="ARBA" id="ARBA00004146"/>
    </source>
</evidence>
<evidence type="ECO:0000256" key="11">
    <source>
        <dbReference type="SAM" id="Phobius"/>
    </source>
</evidence>
<evidence type="ECO:0000256" key="10">
    <source>
        <dbReference type="ARBA" id="ARBA00023329"/>
    </source>
</evidence>
<dbReference type="InterPro" id="IPR027469">
    <property type="entry name" value="Cation_efflux_TMD_sf"/>
</dbReference>
<evidence type="ECO:0000256" key="4">
    <source>
        <dbReference type="ARBA" id="ARBA00022692"/>
    </source>
</evidence>
<feature type="domain" description="Cation efflux protein transmembrane" evidence="12">
    <location>
        <begin position="84"/>
        <end position="266"/>
    </location>
</feature>
<dbReference type="GO" id="GO:0030672">
    <property type="term" value="C:synaptic vesicle membrane"/>
    <property type="evidence" value="ECO:0007669"/>
    <property type="project" value="UniProtKB-SubCell"/>
</dbReference>
<keyword evidence="6" id="KW-0862">Zinc</keyword>
<keyword evidence="7 11" id="KW-1133">Transmembrane helix</keyword>
<dbReference type="Pfam" id="PF01545">
    <property type="entry name" value="Cation_efflux"/>
    <property type="match status" value="1"/>
</dbReference>
<gene>
    <name evidence="13" type="ORF">NEMVEDRAFT_v1g247750</name>
</gene>
<organism evidence="13 14">
    <name type="scientific">Nematostella vectensis</name>
    <name type="common">Starlet sea anemone</name>
    <dbReference type="NCBI Taxonomy" id="45351"/>
    <lineage>
        <taxon>Eukaryota</taxon>
        <taxon>Metazoa</taxon>
        <taxon>Cnidaria</taxon>
        <taxon>Anthozoa</taxon>
        <taxon>Hexacorallia</taxon>
        <taxon>Actiniaria</taxon>
        <taxon>Edwardsiidae</taxon>
        <taxon>Nematostella</taxon>
    </lineage>
</organism>
<proteinExistence type="inferred from homology"/>
<feature type="transmembrane region" description="Helical" evidence="11">
    <location>
        <begin position="148"/>
        <end position="171"/>
    </location>
</feature>
<sequence length="300" mass="33364">MMTCIPGYELLRASLDTNEDDSDDELCLFSKRLEVSAFKHPLDGEENGSQFMDEDVICFTIEEKVFIPVNFRQRWSRAAFSVAIIAIVVTLSISIWSFVASGQTSSSAIFSCGFDALLEAFSTLIVIWRFKDLRSEDGGAEKERLATLLIAFTFLITGTATLSASTVHFFFKDHPNQTERLLSILLFSGISHLLLASIFYYIAKKLHSSTLKAEVMNNVLSVAMSVGILASTMIYRAHKPSMWWLDHSVAIVIGLTALLYGVKLIVLDVEQCGEVVCGGGIKGEPLYEEELEPLTFFKEI</sequence>
<dbReference type="HOGENOM" id="CLU_928434_0_0_1"/>
<reference evidence="13 14" key="1">
    <citation type="journal article" date="2007" name="Science">
        <title>Sea anemone genome reveals ancestral eumetazoan gene repertoire and genomic organization.</title>
        <authorList>
            <person name="Putnam N.H."/>
            <person name="Srivastava M."/>
            <person name="Hellsten U."/>
            <person name="Dirks B."/>
            <person name="Chapman J."/>
            <person name="Salamov A."/>
            <person name="Terry A."/>
            <person name="Shapiro H."/>
            <person name="Lindquist E."/>
            <person name="Kapitonov V.V."/>
            <person name="Jurka J."/>
            <person name="Genikhovich G."/>
            <person name="Grigoriev I.V."/>
            <person name="Lucas S.M."/>
            <person name="Steele R.E."/>
            <person name="Finnerty J.R."/>
            <person name="Technau U."/>
            <person name="Martindale M.Q."/>
            <person name="Rokhsar D.S."/>
        </authorList>
    </citation>
    <scope>NUCLEOTIDE SEQUENCE [LARGE SCALE GENOMIC DNA]</scope>
    <source>
        <strain evidence="14">CH2 X CH6</strain>
    </source>
</reference>
<feature type="transmembrane region" description="Helical" evidence="11">
    <location>
        <begin position="105"/>
        <end position="128"/>
    </location>
</feature>
<dbReference type="EMBL" id="DS469853">
    <property type="protein sequence ID" value="EDO32046.1"/>
    <property type="molecule type" value="Genomic_DNA"/>
</dbReference>
<feature type="transmembrane region" description="Helical" evidence="11">
    <location>
        <begin position="241"/>
        <end position="262"/>
    </location>
</feature>
<evidence type="ECO:0000256" key="2">
    <source>
        <dbReference type="ARBA" id="ARBA00004644"/>
    </source>
</evidence>
<keyword evidence="14" id="KW-1185">Reference proteome</keyword>
<keyword evidence="8" id="KW-0770">Synapse</keyword>
<evidence type="ECO:0000313" key="14">
    <source>
        <dbReference type="Proteomes" id="UP000001593"/>
    </source>
</evidence>
<dbReference type="OMA" id="ICFTIEE"/>
<dbReference type="Gene3D" id="1.20.1510.10">
    <property type="entry name" value="Cation efflux protein transmembrane domain"/>
    <property type="match status" value="1"/>
</dbReference>
<dbReference type="PANTHER" id="PTHR31937:SF2">
    <property type="entry name" value="TRANSMEMBRANE PROTEIN 163"/>
    <property type="match status" value="1"/>
</dbReference>
<comment type="subcellular location">
    <subcellularLocation>
        <location evidence="2">Cytoplasmic vesicle</location>
        <location evidence="2">Secretory vesicle</location>
        <location evidence="2">Synaptic vesicle membrane</location>
        <topology evidence="2">Multi-pass membrane protein</topology>
    </subcellularLocation>
    <subcellularLocation>
        <location evidence="1">Early endosome membrane</location>
    </subcellularLocation>
</comment>
<keyword evidence="10" id="KW-0968">Cytoplasmic vesicle</keyword>
<protein>
    <recommendedName>
        <fullName evidence="12">Cation efflux protein transmembrane domain-containing protein</fullName>
    </recommendedName>
</protein>
<keyword evidence="5" id="KW-0967">Endosome</keyword>
<feature type="transmembrane region" description="Helical" evidence="11">
    <location>
        <begin position="183"/>
        <end position="203"/>
    </location>
</feature>
<dbReference type="InterPro" id="IPR026765">
    <property type="entry name" value="Tmem163"/>
</dbReference>
<evidence type="ECO:0000256" key="9">
    <source>
        <dbReference type="ARBA" id="ARBA00023136"/>
    </source>
</evidence>
<evidence type="ECO:0000313" key="13">
    <source>
        <dbReference type="EMBL" id="EDO32046.1"/>
    </source>
</evidence>
<dbReference type="GO" id="GO:0008324">
    <property type="term" value="F:monoatomic cation transmembrane transporter activity"/>
    <property type="evidence" value="ECO:0007669"/>
    <property type="project" value="InterPro"/>
</dbReference>
<dbReference type="Proteomes" id="UP000001593">
    <property type="component" value="Unassembled WGS sequence"/>
</dbReference>
<feature type="transmembrane region" description="Helical" evidence="11">
    <location>
        <begin position="78"/>
        <end position="99"/>
    </location>
</feature>
<dbReference type="PhylomeDB" id="A7SW64"/>
<evidence type="ECO:0000256" key="3">
    <source>
        <dbReference type="ARBA" id="ARBA00008731"/>
    </source>
</evidence>
<dbReference type="eggNOG" id="ENOG502QW7B">
    <property type="taxonomic scope" value="Eukaryota"/>
</dbReference>
<dbReference type="GO" id="GO:0031901">
    <property type="term" value="C:early endosome membrane"/>
    <property type="evidence" value="ECO:0007669"/>
    <property type="project" value="UniProtKB-SubCell"/>
</dbReference>
<keyword evidence="4 11" id="KW-0812">Transmembrane</keyword>
<dbReference type="InParanoid" id="A7SW64"/>
<evidence type="ECO:0000259" key="12">
    <source>
        <dbReference type="Pfam" id="PF01545"/>
    </source>
</evidence>
<keyword evidence="9 11" id="KW-0472">Membrane</keyword>
<dbReference type="OrthoDB" id="5980560at2759"/>
<evidence type="ECO:0000256" key="7">
    <source>
        <dbReference type="ARBA" id="ARBA00022989"/>
    </source>
</evidence>
<dbReference type="PANTHER" id="PTHR31937">
    <property type="entry name" value="TRANSMEMBRANE PROTEIN 163"/>
    <property type="match status" value="1"/>
</dbReference>
<evidence type="ECO:0000256" key="6">
    <source>
        <dbReference type="ARBA" id="ARBA00022833"/>
    </source>
</evidence>
<accession>A7SW64</accession>
<evidence type="ECO:0000256" key="5">
    <source>
        <dbReference type="ARBA" id="ARBA00022753"/>
    </source>
</evidence>
<name>A7SW64_NEMVE</name>
<dbReference type="KEGG" id="nve:5503030"/>
<dbReference type="SUPFAM" id="SSF161111">
    <property type="entry name" value="Cation efflux protein transmembrane domain-like"/>
    <property type="match status" value="1"/>
</dbReference>
<dbReference type="AlphaFoldDB" id="A7SW64"/>
<feature type="transmembrane region" description="Helical" evidence="11">
    <location>
        <begin position="215"/>
        <end position="235"/>
    </location>
</feature>
<comment type="similarity">
    <text evidence="3">Belongs to the TMEM163 family.</text>
</comment>